<feature type="domain" description="EF-hand" evidence="13">
    <location>
        <begin position="355"/>
        <end position="386"/>
    </location>
</feature>
<reference evidence="14 15" key="1">
    <citation type="submission" date="2008-07" db="EMBL/GenBank/DDBJ databases">
        <authorList>
            <person name="El-Sayed N."/>
            <person name="Caler E."/>
            <person name="Inman J."/>
            <person name="Amedeo P."/>
            <person name="Hass B."/>
            <person name="Wortman J."/>
        </authorList>
    </citation>
    <scope>NUCLEOTIDE SEQUENCE [LARGE SCALE GENOMIC DNA]</scope>
    <source>
        <strain evidence="15">ATCC 50983 / TXsc</strain>
    </source>
</reference>
<evidence type="ECO:0000313" key="14">
    <source>
        <dbReference type="EMBL" id="EEQ99622.1"/>
    </source>
</evidence>
<dbReference type="RefSeq" id="XP_002766905.1">
    <property type="nucleotide sequence ID" value="XM_002766859.1"/>
</dbReference>
<proteinExistence type="inferred from homology"/>
<evidence type="ECO:0000256" key="4">
    <source>
        <dbReference type="ARBA" id="ARBA00022679"/>
    </source>
</evidence>
<keyword evidence="4" id="KW-0808">Transferase</keyword>
<keyword evidence="5" id="KW-0677">Repeat</keyword>
<dbReference type="InterPro" id="IPR000719">
    <property type="entry name" value="Prot_kinase_dom"/>
</dbReference>
<evidence type="ECO:0000256" key="11">
    <source>
        <dbReference type="PROSITE-ProRule" id="PRU10141"/>
    </source>
</evidence>
<dbReference type="GO" id="GO:0005524">
    <property type="term" value="F:ATP binding"/>
    <property type="evidence" value="ECO:0007669"/>
    <property type="project" value="UniProtKB-UniRule"/>
</dbReference>
<keyword evidence="6 11" id="KW-0547">Nucleotide-binding</keyword>
<dbReference type="PANTHER" id="PTHR24349">
    <property type="entry name" value="SERINE/THREONINE-PROTEIN KINASE"/>
    <property type="match status" value="1"/>
</dbReference>
<evidence type="ECO:0000256" key="3">
    <source>
        <dbReference type="ARBA" id="ARBA00022527"/>
    </source>
</evidence>
<evidence type="ECO:0000256" key="2">
    <source>
        <dbReference type="ARBA" id="ARBA00011245"/>
    </source>
</evidence>
<dbReference type="SMART" id="SM00220">
    <property type="entry name" value="S_TKc"/>
    <property type="match status" value="1"/>
</dbReference>
<evidence type="ECO:0000256" key="7">
    <source>
        <dbReference type="ARBA" id="ARBA00022777"/>
    </source>
</evidence>
<comment type="cofactor">
    <cofactor evidence="1">
        <name>Mg(2+)</name>
        <dbReference type="ChEBI" id="CHEBI:18420"/>
    </cofactor>
</comment>
<dbReference type="OrthoDB" id="40902at2759"/>
<evidence type="ECO:0000259" key="12">
    <source>
        <dbReference type="PROSITE" id="PS50011"/>
    </source>
</evidence>
<dbReference type="EMBL" id="GG685476">
    <property type="protein sequence ID" value="EEQ99622.1"/>
    <property type="molecule type" value="Genomic_DNA"/>
</dbReference>
<dbReference type="InterPro" id="IPR050205">
    <property type="entry name" value="CDPK_Ser/Thr_kinases"/>
</dbReference>
<dbReference type="Pfam" id="PF13499">
    <property type="entry name" value="EF-hand_7"/>
    <property type="match status" value="1"/>
</dbReference>
<evidence type="ECO:0000256" key="5">
    <source>
        <dbReference type="ARBA" id="ARBA00022737"/>
    </source>
</evidence>
<dbReference type="InterPro" id="IPR011009">
    <property type="entry name" value="Kinase-like_dom_sf"/>
</dbReference>
<protein>
    <submittedName>
        <fullName evidence="14">Calcium-dependent protein kinase, putative</fullName>
    </submittedName>
</protein>
<evidence type="ECO:0000256" key="6">
    <source>
        <dbReference type="ARBA" id="ARBA00022741"/>
    </source>
</evidence>
<keyword evidence="7 14" id="KW-0418">Kinase</keyword>
<dbReference type="InParanoid" id="C5LU89"/>
<dbReference type="InterPro" id="IPR017441">
    <property type="entry name" value="Protein_kinase_ATP_BS"/>
</dbReference>
<dbReference type="PROSITE" id="PS00018">
    <property type="entry name" value="EF_HAND_1"/>
    <property type="match status" value="1"/>
</dbReference>
<evidence type="ECO:0000256" key="8">
    <source>
        <dbReference type="ARBA" id="ARBA00022837"/>
    </source>
</evidence>
<evidence type="ECO:0000256" key="1">
    <source>
        <dbReference type="ARBA" id="ARBA00001946"/>
    </source>
</evidence>
<dbReference type="CDD" id="cd05117">
    <property type="entry name" value="STKc_CAMK"/>
    <property type="match status" value="1"/>
</dbReference>
<evidence type="ECO:0000259" key="13">
    <source>
        <dbReference type="PROSITE" id="PS50222"/>
    </source>
</evidence>
<dbReference type="OMA" id="MEIPNAE"/>
<dbReference type="Proteomes" id="UP000007800">
    <property type="component" value="Unassembled WGS sequence"/>
</dbReference>
<dbReference type="PROSITE" id="PS00107">
    <property type="entry name" value="PROTEIN_KINASE_ATP"/>
    <property type="match status" value="1"/>
</dbReference>
<gene>
    <name evidence="14" type="ORF">Pmar_PMAR010884</name>
</gene>
<feature type="domain" description="EF-hand" evidence="13">
    <location>
        <begin position="318"/>
        <end position="353"/>
    </location>
</feature>
<dbReference type="GeneID" id="9051463"/>
<accession>C5LU89</accession>
<evidence type="ECO:0000256" key="10">
    <source>
        <dbReference type="ARBA" id="ARBA00024334"/>
    </source>
</evidence>
<dbReference type="GO" id="GO:0005509">
    <property type="term" value="F:calcium ion binding"/>
    <property type="evidence" value="ECO:0007669"/>
    <property type="project" value="InterPro"/>
</dbReference>
<sequence>MAKIVTSVKISDVYDFDGRILGTGVSGSVRSITNRRTGQQSALKKLPTWNLSKKKYDQLYNEVAIFLRLDHPNIVRLREVYVDRESASRWSRTFLYMVMEKCSGGELFDRLKDVQRFSEADAAGLVKQMFSAVNYCHEHNICHRDLKLENWMFLDKSPNSPLKLIDFGFSQRFTSGVPLTRVCGTCFYVAPEVLKGTHDQKCDIWSLGVITYMLLSGMPPFTGRDEQAILRSVRAAKYSFSASVWDDVSQEAKEFIMRLLTKDPARRPSCKEALQDPWLRKTWRGDQEPSLDTSVLTNLYHFAAAEFLAASLELHIADNESLILDAFRKMDRDGSGSISLENLRTILGEDYMGTRIEEIIKECDINGDGQIQYEEFVALVTDGRGFDSASGEAKFGIFRESSSPRQRGHSLEKEMKTLERLGTIVDSETDGEGPLQLEKD</sequence>
<dbReference type="PROSITE" id="PS50222">
    <property type="entry name" value="EF_HAND_2"/>
    <property type="match status" value="2"/>
</dbReference>
<dbReference type="Gene3D" id="1.10.238.10">
    <property type="entry name" value="EF-hand"/>
    <property type="match status" value="1"/>
</dbReference>
<name>C5LU89_PERM5</name>
<dbReference type="InterPro" id="IPR002048">
    <property type="entry name" value="EF_hand_dom"/>
</dbReference>
<dbReference type="Gene3D" id="1.10.510.10">
    <property type="entry name" value="Transferase(Phosphotransferase) domain 1"/>
    <property type="match status" value="1"/>
</dbReference>
<dbReference type="CDD" id="cd00051">
    <property type="entry name" value="EFh"/>
    <property type="match status" value="1"/>
</dbReference>
<comment type="similarity">
    <text evidence="10">Belongs to the protein kinase superfamily. Ser/Thr protein kinase family. CDPK subfamily.</text>
</comment>
<feature type="binding site" evidence="11">
    <location>
        <position position="44"/>
    </location>
    <ligand>
        <name>ATP</name>
        <dbReference type="ChEBI" id="CHEBI:30616"/>
    </ligand>
</feature>
<dbReference type="AlphaFoldDB" id="C5LU89"/>
<dbReference type="PROSITE" id="PS50011">
    <property type="entry name" value="PROTEIN_KINASE_DOM"/>
    <property type="match status" value="1"/>
</dbReference>
<dbReference type="SUPFAM" id="SSF47473">
    <property type="entry name" value="EF-hand"/>
    <property type="match status" value="1"/>
</dbReference>
<keyword evidence="8" id="KW-0106">Calcium</keyword>
<dbReference type="Pfam" id="PF00069">
    <property type="entry name" value="Pkinase"/>
    <property type="match status" value="1"/>
</dbReference>
<keyword evidence="3" id="KW-0723">Serine/threonine-protein kinase</keyword>
<dbReference type="FunFam" id="1.10.510.10:FF:000571">
    <property type="entry name" value="Maternal embryonic leucine zipper kinase"/>
    <property type="match status" value="1"/>
</dbReference>
<dbReference type="FunFam" id="1.10.238.10:FF:000003">
    <property type="entry name" value="Calmodulin A"/>
    <property type="match status" value="1"/>
</dbReference>
<dbReference type="Gene3D" id="3.30.200.20">
    <property type="entry name" value="Phosphorylase Kinase, domain 1"/>
    <property type="match status" value="1"/>
</dbReference>
<dbReference type="InterPro" id="IPR018247">
    <property type="entry name" value="EF_Hand_1_Ca_BS"/>
</dbReference>
<organism evidence="15">
    <name type="scientific">Perkinsus marinus (strain ATCC 50983 / TXsc)</name>
    <dbReference type="NCBI Taxonomy" id="423536"/>
    <lineage>
        <taxon>Eukaryota</taxon>
        <taxon>Sar</taxon>
        <taxon>Alveolata</taxon>
        <taxon>Perkinsozoa</taxon>
        <taxon>Perkinsea</taxon>
        <taxon>Perkinsida</taxon>
        <taxon>Perkinsidae</taxon>
        <taxon>Perkinsus</taxon>
    </lineage>
</organism>
<evidence type="ECO:0000313" key="15">
    <source>
        <dbReference type="Proteomes" id="UP000007800"/>
    </source>
</evidence>
<evidence type="ECO:0000256" key="9">
    <source>
        <dbReference type="ARBA" id="ARBA00022840"/>
    </source>
</evidence>
<comment type="subunit">
    <text evidence="2">Monomer.</text>
</comment>
<keyword evidence="9 11" id="KW-0067">ATP-binding</keyword>
<dbReference type="SUPFAM" id="SSF56112">
    <property type="entry name" value="Protein kinase-like (PK-like)"/>
    <property type="match status" value="1"/>
</dbReference>
<keyword evidence="15" id="KW-1185">Reference proteome</keyword>
<feature type="domain" description="Protein kinase" evidence="12">
    <location>
        <begin position="15"/>
        <end position="279"/>
    </location>
</feature>
<dbReference type="SMART" id="SM00054">
    <property type="entry name" value="EFh"/>
    <property type="match status" value="2"/>
</dbReference>
<dbReference type="GO" id="GO:0004674">
    <property type="term" value="F:protein serine/threonine kinase activity"/>
    <property type="evidence" value="ECO:0007669"/>
    <property type="project" value="UniProtKB-KW"/>
</dbReference>
<dbReference type="InterPro" id="IPR011992">
    <property type="entry name" value="EF-hand-dom_pair"/>
</dbReference>